<dbReference type="Gene3D" id="1.10.260.40">
    <property type="entry name" value="lambda repressor-like DNA-binding domains"/>
    <property type="match status" value="1"/>
</dbReference>
<protein>
    <submittedName>
        <fullName evidence="5">Putative transcriptional regulator</fullName>
    </submittedName>
</protein>
<evidence type="ECO:0000259" key="4">
    <source>
        <dbReference type="PROSITE" id="PS50943"/>
    </source>
</evidence>
<evidence type="ECO:0000313" key="6">
    <source>
        <dbReference type="Proteomes" id="UP000232003"/>
    </source>
</evidence>
<reference evidence="5 6" key="1">
    <citation type="submission" date="2017-11" db="EMBL/GenBank/DDBJ databases">
        <title>Complete genome of a free-living desiccation-tolerant cyanobacterium and its photosynthetic adaptation to extreme terrestrial habitat.</title>
        <authorList>
            <person name="Shang J."/>
        </authorList>
    </citation>
    <scope>NUCLEOTIDE SEQUENCE [LARGE SCALE GENOMIC DNA]</scope>
    <source>
        <strain evidence="5 6">CCNUN1</strain>
    </source>
</reference>
<feature type="domain" description="HTH cro/C1-type" evidence="4">
    <location>
        <begin position="12"/>
        <end position="55"/>
    </location>
</feature>
<dbReference type="KEGG" id="nfl:COO91_06878"/>
<dbReference type="InterPro" id="IPR001387">
    <property type="entry name" value="Cro/C1-type_HTH"/>
</dbReference>
<organism evidence="5 6">
    <name type="scientific">Nostoc flagelliforme CCNUN1</name>
    <dbReference type="NCBI Taxonomy" id="2038116"/>
    <lineage>
        <taxon>Bacteria</taxon>
        <taxon>Bacillati</taxon>
        <taxon>Cyanobacteriota</taxon>
        <taxon>Cyanophyceae</taxon>
        <taxon>Nostocales</taxon>
        <taxon>Nostocaceae</taxon>
        <taxon>Nostoc</taxon>
    </lineage>
</organism>
<dbReference type="InterPro" id="IPR010982">
    <property type="entry name" value="Lambda_DNA-bd_dom_sf"/>
</dbReference>
<sequence length="68" mass="7548">MSPIEPLEPEQIKQIRESSHVSQAVFAAILNTSLSTVQKWEIGQKRPSGTALKLLHLVKKRGLNSVID</sequence>
<dbReference type="AlphaFoldDB" id="A0A2K8SZI2"/>
<name>A0A2K8SZI2_9NOSO</name>
<dbReference type="PANTHER" id="PTHR36511">
    <property type="entry name" value="MERR FAMILY BACTERIAL REGULATORY PROTEIN"/>
    <property type="match status" value="1"/>
</dbReference>
<dbReference type="PROSITE" id="PS50943">
    <property type="entry name" value="HTH_CROC1"/>
    <property type="match status" value="1"/>
</dbReference>
<dbReference type="SUPFAM" id="SSF47413">
    <property type="entry name" value="lambda repressor-like DNA-binding domains"/>
    <property type="match status" value="1"/>
</dbReference>
<keyword evidence="1" id="KW-0805">Transcription regulation</keyword>
<dbReference type="GO" id="GO:0003677">
    <property type="term" value="F:DNA binding"/>
    <property type="evidence" value="ECO:0007669"/>
    <property type="project" value="UniProtKB-KW"/>
</dbReference>
<keyword evidence="3" id="KW-0804">Transcription</keyword>
<keyword evidence="2" id="KW-0238">DNA-binding</keyword>
<gene>
    <name evidence="5" type="ORF">COO91_06878</name>
</gene>
<dbReference type="EMBL" id="CP024785">
    <property type="protein sequence ID" value="AUB40846.1"/>
    <property type="molecule type" value="Genomic_DNA"/>
</dbReference>
<evidence type="ECO:0000256" key="2">
    <source>
        <dbReference type="ARBA" id="ARBA00023125"/>
    </source>
</evidence>
<dbReference type="SMART" id="SM00530">
    <property type="entry name" value="HTH_XRE"/>
    <property type="match status" value="1"/>
</dbReference>
<proteinExistence type="predicted"/>
<dbReference type="Proteomes" id="UP000232003">
    <property type="component" value="Chromosome"/>
</dbReference>
<evidence type="ECO:0000313" key="5">
    <source>
        <dbReference type="EMBL" id="AUB40846.1"/>
    </source>
</evidence>
<accession>A0A2K8SZI2</accession>
<evidence type="ECO:0000256" key="1">
    <source>
        <dbReference type="ARBA" id="ARBA00023015"/>
    </source>
</evidence>
<evidence type="ECO:0000256" key="3">
    <source>
        <dbReference type="ARBA" id="ARBA00023163"/>
    </source>
</evidence>
<dbReference type="PANTHER" id="PTHR36511:SF3">
    <property type="entry name" value="ANTITOXIN HIGA-2"/>
    <property type="match status" value="1"/>
</dbReference>
<dbReference type="InterPro" id="IPR052359">
    <property type="entry name" value="HTH-type_reg/antitoxin"/>
</dbReference>
<keyword evidence="6" id="KW-1185">Reference proteome</keyword>
<dbReference type="CDD" id="cd00093">
    <property type="entry name" value="HTH_XRE"/>
    <property type="match status" value="1"/>
</dbReference>
<dbReference type="Pfam" id="PF01381">
    <property type="entry name" value="HTH_3"/>
    <property type="match status" value="1"/>
</dbReference>